<dbReference type="FunFam" id="3.10.290.10:FF:000001">
    <property type="entry name" value="30S ribosomal protein S4"/>
    <property type="match status" value="1"/>
</dbReference>
<dbReference type="FunFam" id="1.10.1050.10:FF:000001">
    <property type="entry name" value="30S ribosomal protein S4"/>
    <property type="match status" value="1"/>
</dbReference>
<dbReference type="NCBIfam" id="NF003717">
    <property type="entry name" value="PRK05327.1"/>
    <property type="match status" value="1"/>
</dbReference>
<comment type="subunit">
    <text evidence="7">Part of the 30S ribosomal subunit. Contacts protein S5. The interaction surface between S4 and S5 is involved in control of translational fidelity.</text>
</comment>
<dbReference type="InterPro" id="IPR036986">
    <property type="entry name" value="S4_RNA-bd_sf"/>
</dbReference>
<dbReference type="AlphaFoldDB" id="A0A917CL22"/>
<comment type="function">
    <text evidence="7">One of the primary rRNA binding proteins, it binds directly to 16S rRNA where it nucleates assembly of the body of the 30S subunit.</text>
</comment>
<dbReference type="GO" id="GO:0015935">
    <property type="term" value="C:small ribosomal subunit"/>
    <property type="evidence" value="ECO:0007669"/>
    <property type="project" value="InterPro"/>
</dbReference>
<evidence type="ECO:0000256" key="1">
    <source>
        <dbReference type="ARBA" id="ARBA00007465"/>
    </source>
</evidence>
<reference evidence="11" key="1">
    <citation type="journal article" date="2014" name="Int. J. Syst. Evol. Microbiol.">
        <title>Complete genome sequence of Corynebacterium casei LMG S-19264T (=DSM 44701T), isolated from a smear-ripened cheese.</title>
        <authorList>
            <consortium name="US DOE Joint Genome Institute (JGI-PGF)"/>
            <person name="Walter F."/>
            <person name="Albersmeier A."/>
            <person name="Kalinowski J."/>
            <person name="Ruckert C."/>
        </authorList>
    </citation>
    <scope>NUCLEOTIDE SEQUENCE</scope>
    <source>
        <strain evidence="11">CGMCC 1.12726</strain>
    </source>
</reference>
<name>A0A917CL22_9GAMM</name>
<dbReference type="PROSITE" id="PS00632">
    <property type="entry name" value="RIBOSOMAL_S4"/>
    <property type="match status" value="1"/>
</dbReference>
<dbReference type="GO" id="GO:0003735">
    <property type="term" value="F:structural constituent of ribosome"/>
    <property type="evidence" value="ECO:0007669"/>
    <property type="project" value="InterPro"/>
</dbReference>
<organism evidence="11 12">
    <name type="scientific">Arenimonas maotaiensis</name>
    <dbReference type="NCBI Taxonomy" id="1446479"/>
    <lineage>
        <taxon>Bacteria</taxon>
        <taxon>Pseudomonadati</taxon>
        <taxon>Pseudomonadota</taxon>
        <taxon>Gammaproteobacteria</taxon>
        <taxon>Lysobacterales</taxon>
        <taxon>Lysobacteraceae</taxon>
        <taxon>Arenimonas</taxon>
    </lineage>
</organism>
<evidence type="ECO:0000256" key="6">
    <source>
        <dbReference type="ARBA" id="ARBA00035254"/>
    </source>
</evidence>
<reference evidence="11" key="2">
    <citation type="submission" date="2020-09" db="EMBL/GenBank/DDBJ databases">
        <authorList>
            <person name="Sun Q."/>
            <person name="Zhou Y."/>
        </authorList>
    </citation>
    <scope>NUCLEOTIDE SEQUENCE</scope>
    <source>
        <strain evidence="11">CGMCC 1.12726</strain>
    </source>
</reference>
<dbReference type="InterPro" id="IPR001912">
    <property type="entry name" value="Ribosomal_uS4_N"/>
</dbReference>
<dbReference type="PANTHER" id="PTHR11831:SF4">
    <property type="entry name" value="SMALL RIBOSOMAL SUBUNIT PROTEIN US4M"/>
    <property type="match status" value="1"/>
</dbReference>
<dbReference type="Gene3D" id="1.10.1050.10">
    <property type="entry name" value="Ribosomal Protein S4 Delta 41, Chain A, domain 1"/>
    <property type="match status" value="1"/>
</dbReference>
<evidence type="ECO:0000313" key="12">
    <source>
        <dbReference type="Proteomes" id="UP000632858"/>
    </source>
</evidence>
<evidence type="ECO:0000256" key="2">
    <source>
        <dbReference type="ARBA" id="ARBA00022730"/>
    </source>
</evidence>
<dbReference type="SUPFAM" id="SSF55174">
    <property type="entry name" value="Alpha-L RNA-binding motif"/>
    <property type="match status" value="1"/>
</dbReference>
<accession>A0A917CL22</accession>
<keyword evidence="2 7" id="KW-0699">rRNA-binding</keyword>
<dbReference type="Pfam" id="PF00163">
    <property type="entry name" value="Ribosomal_S4"/>
    <property type="match status" value="1"/>
</dbReference>
<dbReference type="InterPro" id="IPR018079">
    <property type="entry name" value="Ribosomal_uS4_CS"/>
</dbReference>
<comment type="similarity">
    <text evidence="1 7 8">Belongs to the universal ribosomal protein uS4 family.</text>
</comment>
<evidence type="ECO:0000256" key="8">
    <source>
        <dbReference type="RuleBase" id="RU003699"/>
    </source>
</evidence>
<dbReference type="PROSITE" id="PS50889">
    <property type="entry name" value="S4"/>
    <property type="match status" value="1"/>
</dbReference>
<keyword evidence="5 7" id="KW-0687">Ribonucleoprotein</keyword>
<dbReference type="InterPro" id="IPR022801">
    <property type="entry name" value="Ribosomal_uS4"/>
</dbReference>
<dbReference type="GO" id="GO:0019843">
    <property type="term" value="F:rRNA binding"/>
    <property type="evidence" value="ECO:0007669"/>
    <property type="project" value="UniProtKB-UniRule"/>
</dbReference>
<feature type="domain" description="Small ribosomal subunit protein uS4 N-terminal" evidence="10">
    <location>
        <begin position="3"/>
        <end position="97"/>
    </location>
</feature>
<dbReference type="NCBIfam" id="TIGR01017">
    <property type="entry name" value="rpsD_bact"/>
    <property type="match status" value="1"/>
</dbReference>
<dbReference type="SMART" id="SM00363">
    <property type="entry name" value="S4"/>
    <property type="match status" value="1"/>
</dbReference>
<evidence type="ECO:0000256" key="7">
    <source>
        <dbReference type="HAMAP-Rule" id="MF_01306"/>
    </source>
</evidence>
<gene>
    <name evidence="7 11" type="primary">rpsD</name>
    <name evidence="11" type="ORF">GCM10010960_11490</name>
</gene>
<keyword evidence="4 7" id="KW-0689">Ribosomal protein</keyword>
<protein>
    <recommendedName>
        <fullName evidence="6 7">Small ribosomal subunit protein uS4</fullName>
    </recommendedName>
</protein>
<dbReference type="InterPro" id="IPR005709">
    <property type="entry name" value="Ribosomal_uS4_bac-type"/>
</dbReference>
<feature type="domain" description="RNA-binding S4" evidence="9">
    <location>
        <begin position="98"/>
        <end position="156"/>
    </location>
</feature>
<comment type="function">
    <text evidence="7">With S5 and S12 plays an important role in translational accuracy.</text>
</comment>
<evidence type="ECO:0000313" key="11">
    <source>
        <dbReference type="EMBL" id="GGF91239.1"/>
    </source>
</evidence>
<evidence type="ECO:0000256" key="5">
    <source>
        <dbReference type="ARBA" id="ARBA00023274"/>
    </source>
</evidence>
<proteinExistence type="inferred from homology"/>
<evidence type="ECO:0000259" key="10">
    <source>
        <dbReference type="SMART" id="SM01390"/>
    </source>
</evidence>
<dbReference type="RefSeq" id="WP_188448721.1">
    <property type="nucleotide sequence ID" value="NZ_BMFO01000002.1"/>
</dbReference>
<comment type="caution">
    <text evidence="11">The sequence shown here is derived from an EMBL/GenBank/DDBJ whole genome shotgun (WGS) entry which is preliminary data.</text>
</comment>
<dbReference type="CDD" id="cd00165">
    <property type="entry name" value="S4"/>
    <property type="match status" value="1"/>
</dbReference>
<dbReference type="InterPro" id="IPR002942">
    <property type="entry name" value="S4_RNA-bd"/>
</dbReference>
<dbReference type="SMART" id="SM01390">
    <property type="entry name" value="Ribosomal_S4"/>
    <property type="match status" value="1"/>
</dbReference>
<keyword evidence="12" id="KW-1185">Reference proteome</keyword>
<dbReference type="Pfam" id="PF01479">
    <property type="entry name" value="S4"/>
    <property type="match status" value="1"/>
</dbReference>
<dbReference type="GO" id="GO:0006412">
    <property type="term" value="P:translation"/>
    <property type="evidence" value="ECO:0007669"/>
    <property type="project" value="UniProtKB-UniRule"/>
</dbReference>
<evidence type="ECO:0000259" key="9">
    <source>
        <dbReference type="SMART" id="SM00363"/>
    </source>
</evidence>
<dbReference type="PANTHER" id="PTHR11831">
    <property type="entry name" value="30S 40S RIBOSOMAL PROTEIN"/>
    <property type="match status" value="1"/>
</dbReference>
<evidence type="ECO:0000256" key="3">
    <source>
        <dbReference type="ARBA" id="ARBA00022884"/>
    </source>
</evidence>
<sequence length="209" mass="23400">MARYIGPKCKLSRREGADLSLKSPARALDSKCKLEQKPGQHGAVAKKGKLSDYATQLREKQKVKRIYGLLERQFRGYYAKAARRKGNTGEMLLQILETRLDNVVYRMGFAVTRPAARQLVSHKAILVNGKSVNLPSYQVKAGDSIELTERAKKHLNVQEALNLAQQMDLVPSWCEVDSNKFAGVFKAVPDRADLPSDINEALIVELYSK</sequence>
<dbReference type="EMBL" id="BMFO01000002">
    <property type="protein sequence ID" value="GGF91239.1"/>
    <property type="molecule type" value="Genomic_DNA"/>
</dbReference>
<dbReference type="HAMAP" id="MF_01306_B">
    <property type="entry name" value="Ribosomal_uS4_B"/>
    <property type="match status" value="1"/>
</dbReference>
<dbReference type="Proteomes" id="UP000632858">
    <property type="component" value="Unassembled WGS sequence"/>
</dbReference>
<dbReference type="GO" id="GO:0042274">
    <property type="term" value="P:ribosomal small subunit biogenesis"/>
    <property type="evidence" value="ECO:0007669"/>
    <property type="project" value="TreeGrafter"/>
</dbReference>
<keyword evidence="3 7" id="KW-0694">RNA-binding</keyword>
<evidence type="ECO:0000256" key="4">
    <source>
        <dbReference type="ARBA" id="ARBA00022980"/>
    </source>
</evidence>
<dbReference type="Gene3D" id="3.10.290.10">
    <property type="entry name" value="RNA-binding S4 domain"/>
    <property type="match status" value="1"/>
</dbReference>